<sequence>MHDLFIKRAAMKSIARQIPAIRNQMMTDLDALAANPDDAALDVEAIVGTGYLRLKFRNPARAFRAIFTRDDGVRVIDVMAVEPRGQAYDVRRLQR</sequence>
<protein>
    <recommendedName>
        <fullName evidence="3">Type II toxin-antitoxin system RelE/ParE family toxin</fullName>
    </recommendedName>
</protein>
<dbReference type="InterPro" id="IPR035093">
    <property type="entry name" value="RelE/ParE_toxin_dom_sf"/>
</dbReference>
<accession>A0A418W3S9</accession>
<name>A0A418W3S9_9PROT</name>
<dbReference type="Proteomes" id="UP000283458">
    <property type="component" value="Unassembled WGS sequence"/>
</dbReference>
<dbReference type="SUPFAM" id="SSF143011">
    <property type="entry name" value="RelE-like"/>
    <property type="match status" value="1"/>
</dbReference>
<proteinExistence type="predicted"/>
<gene>
    <name evidence="1" type="ORF">D3877_09285</name>
</gene>
<dbReference type="AlphaFoldDB" id="A0A418W3S9"/>
<evidence type="ECO:0000313" key="2">
    <source>
        <dbReference type="Proteomes" id="UP000283458"/>
    </source>
</evidence>
<dbReference type="Gene3D" id="3.30.2310.20">
    <property type="entry name" value="RelE-like"/>
    <property type="match status" value="1"/>
</dbReference>
<dbReference type="RefSeq" id="WP_119830325.1">
    <property type="nucleotide sequence ID" value="NZ_QYUL01000001.1"/>
</dbReference>
<evidence type="ECO:0000313" key="1">
    <source>
        <dbReference type="EMBL" id="RJF84683.1"/>
    </source>
</evidence>
<keyword evidence="2" id="KW-1185">Reference proteome</keyword>
<organism evidence="1 2">
    <name type="scientific">Azospirillum cavernae</name>
    <dbReference type="NCBI Taxonomy" id="2320860"/>
    <lineage>
        <taxon>Bacteria</taxon>
        <taxon>Pseudomonadati</taxon>
        <taxon>Pseudomonadota</taxon>
        <taxon>Alphaproteobacteria</taxon>
        <taxon>Rhodospirillales</taxon>
        <taxon>Azospirillaceae</taxon>
        <taxon>Azospirillum</taxon>
    </lineage>
</organism>
<reference evidence="1 2" key="1">
    <citation type="submission" date="2018-09" db="EMBL/GenBank/DDBJ databases">
        <authorList>
            <person name="Zhu H."/>
        </authorList>
    </citation>
    <scope>NUCLEOTIDE SEQUENCE [LARGE SCALE GENOMIC DNA]</scope>
    <source>
        <strain evidence="1 2">K2W22B-5</strain>
    </source>
</reference>
<evidence type="ECO:0008006" key="3">
    <source>
        <dbReference type="Google" id="ProtNLM"/>
    </source>
</evidence>
<dbReference type="EMBL" id="QYUL01000001">
    <property type="protein sequence ID" value="RJF84683.1"/>
    <property type="molecule type" value="Genomic_DNA"/>
</dbReference>
<comment type="caution">
    <text evidence="1">The sequence shown here is derived from an EMBL/GenBank/DDBJ whole genome shotgun (WGS) entry which is preliminary data.</text>
</comment>